<dbReference type="Gene3D" id="1.10.10.10">
    <property type="entry name" value="Winged helix-like DNA-binding domain superfamily/Winged helix DNA-binding domain"/>
    <property type="match status" value="1"/>
</dbReference>
<sequence>MYFDPRPKTSRKDLFLRDRELEELSNLDVPLTLVLGPRRLGKTSLLRVFMDESEMPFIFTDCRSLVASGTSVSNYHRLLMEQLNDLAKSKSSVLEAVKRIKGLNLFGVELELDNKRSDSFLVESFNALDRWALKENRILYLVFDEAQLLRHFKRNGGLDFNELFSYIYDNLTGLRIILTGSEVGVLEDFIGLDDSSSPLYGRYAKKLYLSRFTRKESEEFLEKGFDEVRMEAPAEAIREAVDTLDGIVGWLVFFGRVCIDAKGVDRKSIELTLEKAEIILNDELSNLKRNSTRYISILKAIAFGSKGWKEIKTATEIIENNNLTDTAFNRILNRLIELSYVDIEIGIEGKTYKLVDPVIASVVRKFG</sequence>
<dbReference type="EMBL" id="LS974202">
    <property type="protein sequence ID" value="SSC12258.1"/>
    <property type="molecule type" value="Genomic_DNA"/>
</dbReference>
<evidence type="ECO:0000313" key="3">
    <source>
        <dbReference type="Proteomes" id="UP000250796"/>
    </source>
</evidence>
<dbReference type="SUPFAM" id="SSF52540">
    <property type="entry name" value="P-loop containing nucleoside triphosphate hydrolases"/>
    <property type="match status" value="1"/>
</dbReference>
<name>A0A7Z7PQZ2_9BACT</name>
<evidence type="ECO:0000259" key="1">
    <source>
        <dbReference type="Pfam" id="PF01637"/>
    </source>
</evidence>
<dbReference type="Gene3D" id="1.10.8.60">
    <property type="match status" value="1"/>
</dbReference>
<gene>
    <name evidence="2" type="ORF">MESINF_0809</name>
</gene>
<dbReference type="Proteomes" id="UP000250796">
    <property type="component" value="Chromosome MESINF"/>
</dbReference>
<dbReference type="RefSeq" id="WP_169698622.1">
    <property type="nucleotide sequence ID" value="NZ_LS974202.1"/>
</dbReference>
<dbReference type="InterPro" id="IPR027417">
    <property type="entry name" value="P-loop_NTPase"/>
</dbReference>
<dbReference type="Pfam" id="PF01637">
    <property type="entry name" value="ATPase_2"/>
    <property type="match status" value="1"/>
</dbReference>
<reference evidence="2 3" key="1">
    <citation type="submission" date="2017-01" db="EMBL/GenBank/DDBJ databases">
        <authorList>
            <person name="Erauso G."/>
        </authorList>
    </citation>
    <scope>NUCLEOTIDE SEQUENCE [LARGE SCALE GENOMIC DNA]</scope>
    <source>
        <strain evidence="2">MESINF1</strain>
    </source>
</reference>
<dbReference type="KEGG" id="minf:MESINF_0809"/>
<dbReference type="SUPFAM" id="SSF46785">
    <property type="entry name" value="Winged helix' DNA-binding domain"/>
    <property type="match status" value="1"/>
</dbReference>
<dbReference type="InterPro" id="IPR036388">
    <property type="entry name" value="WH-like_DNA-bd_sf"/>
</dbReference>
<protein>
    <submittedName>
        <fullName evidence="2">Archeal ATPase</fullName>
    </submittedName>
</protein>
<dbReference type="PANTHER" id="PTHR34301">
    <property type="entry name" value="DNA-BINDING PROTEIN-RELATED"/>
    <property type="match status" value="1"/>
</dbReference>
<keyword evidence="3" id="KW-1185">Reference proteome</keyword>
<dbReference type="Gene3D" id="3.40.50.300">
    <property type="entry name" value="P-loop containing nucleotide triphosphate hydrolases"/>
    <property type="match status" value="1"/>
</dbReference>
<accession>A0A7Z7PQZ2</accession>
<dbReference type="InterPro" id="IPR036390">
    <property type="entry name" value="WH_DNA-bd_sf"/>
</dbReference>
<dbReference type="AlphaFoldDB" id="A0A7Z7PQZ2"/>
<organism evidence="2 3">
    <name type="scientific">Mesotoga infera</name>
    <dbReference type="NCBI Taxonomy" id="1236046"/>
    <lineage>
        <taxon>Bacteria</taxon>
        <taxon>Thermotogati</taxon>
        <taxon>Thermotogota</taxon>
        <taxon>Thermotogae</taxon>
        <taxon>Kosmotogales</taxon>
        <taxon>Kosmotogaceae</taxon>
        <taxon>Mesotoga</taxon>
    </lineage>
</organism>
<dbReference type="InterPro" id="IPR011579">
    <property type="entry name" value="ATPase_dom"/>
</dbReference>
<dbReference type="PANTHER" id="PTHR34301:SF8">
    <property type="entry name" value="ATPASE DOMAIN-CONTAINING PROTEIN"/>
    <property type="match status" value="1"/>
</dbReference>
<proteinExistence type="predicted"/>
<dbReference type="GO" id="GO:0005524">
    <property type="term" value="F:ATP binding"/>
    <property type="evidence" value="ECO:0007669"/>
    <property type="project" value="InterPro"/>
</dbReference>
<evidence type="ECO:0000313" key="2">
    <source>
        <dbReference type="EMBL" id="SSC12258.1"/>
    </source>
</evidence>
<feature type="domain" description="ATPase" evidence="1">
    <location>
        <begin position="19"/>
        <end position="251"/>
    </location>
</feature>